<protein>
    <recommendedName>
        <fullName evidence="1">GAF domain-containing protein</fullName>
    </recommendedName>
</protein>
<proteinExistence type="predicted"/>
<dbReference type="eggNOG" id="COG3605">
    <property type="taxonomic scope" value="Bacteria"/>
</dbReference>
<organism evidence="2 3">
    <name type="scientific">Loigolactobacillus coryniformis subsp. coryniformis KCTC 3167 = DSM 20001</name>
    <dbReference type="NCBI Taxonomy" id="913848"/>
    <lineage>
        <taxon>Bacteria</taxon>
        <taxon>Bacillati</taxon>
        <taxon>Bacillota</taxon>
        <taxon>Bacilli</taxon>
        <taxon>Lactobacillales</taxon>
        <taxon>Lactobacillaceae</taxon>
        <taxon>Loigolactobacillus</taxon>
    </lineage>
</organism>
<dbReference type="Pfam" id="PF13185">
    <property type="entry name" value="GAF_2"/>
    <property type="match status" value="1"/>
</dbReference>
<dbReference type="AlphaFoldDB" id="A0A0R1FB51"/>
<dbReference type="InterPro" id="IPR029016">
    <property type="entry name" value="GAF-like_dom_sf"/>
</dbReference>
<gene>
    <name evidence="2" type="ORF">FD22_GL001755</name>
</gene>
<comment type="caution">
    <text evidence="2">The sequence shown here is derived from an EMBL/GenBank/DDBJ whole genome shotgun (WGS) entry which is preliminary data.</text>
</comment>
<evidence type="ECO:0000259" key="1">
    <source>
        <dbReference type="Pfam" id="PF13185"/>
    </source>
</evidence>
<dbReference type="InterPro" id="IPR003018">
    <property type="entry name" value="GAF"/>
</dbReference>
<reference evidence="2 3" key="1">
    <citation type="journal article" date="2015" name="Genome Announc.">
        <title>Expanding the biotechnology potential of lactobacilli through comparative genomics of 213 strains and associated genera.</title>
        <authorList>
            <person name="Sun Z."/>
            <person name="Harris H.M."/>
            <person name="McCann A."/>
            <person name="Guo C."/>
            <person name="Argimon S."/>
            <person name="Zhang W."/>
            <person name="Yang X."/>
            <person name="Jeffery I.B."/>
            <person name="Cooney J.C."/>
            <person name="Kagawa T.F."/>
            <person name="Liu W."/>
            <person name="Song Y."/>
            <person name="Salvetti E."/>
            <person name="Wrobel A."/>
            <person name="Rasinkangas P."/>
            <person name="Parkhill J."/>
            <person name="Rea M.C."/>
            <person name="O'Sullivan O."/>
            <person name="Ritari J."/>
            <person name="Douillard F.P."/>
            <person name="Paul Ross R."/>
            <person name="Yang R."/>
            <person name="Briner A.E."/>
            <person name="Felis G.E."/>
            <person name="de Vos W.M."/>
            <person name="Barrangou R."/>
            <person name="Klaenhammer T.R."/>
            <person name="Caufield P.W."/>
            <person name="Cui Y."/>
            <person name="Zhang H."/>
            <person name="O'Toole P.W."/>
        </authorList>
    </citation>
    <scope>NUCLEOTIDE SEQUENCE [LARGE SCALE GENOMIC DNA]</scope>
    <source>
        <strain evidence="2 3">DSM 20001</strain>
    </source>
</reference>
<sequence length="149" mass="17064">MTLIMGDEKIAKNIAYHDLVQLIYQQEDFEFVGVALQDNTSWRKIHWRYAAGNTSQRFRKIILRSGIGIAGLVIRTGEPFAENDLAHHQYAGYMSQPITMIEHLTSAVAIPIFDQDRLIIGVLLAGYRHQQKVTAHSGHVLQEYLQRFQ</sequence>
<feature type="domain" description="GAF" evidence="1">
    <location>
        <begin position="29"/>
        <end position="142"/>
    </location>
</feature>
<dbReference type="EMBL" id="AZCN01000005">
    <property type="protein sequence ID" value="KRK18968.1"/>
    <property type="molecule type" value="Genomic_DNA"/>
</dbReference>
<evidence type="ECO:0000313" key="2">
    <source>
        <dbReference type="EMBL" id="KRK18968.1"/>
    </source>
</evidence>
<dbReference type="Gene3D" id="3.30.450.40">
    <property type="match status" value="1"/>
</dbReference>
<evidence type="ECO:0000313" key="3">
    <source>
        <dbReference type="Proteomes" id="UP000051181"/>
    </source>
</evidence>
<dbReference type="PATRIC" id="fig|913848.6.peg.1798"/>
<name>A0A0R1FB51_9LACO</name>
<dbReference type="Proteomes" id="UP000051181">
    <property type="component" value="Unassembled WGS sequence"/>
</dbReference>
<accession>A0A0R1FB51</accession>
<dbReference type="SUPFAM" id="SSF55781">
    <property type="entry name" value="GAF domain-like"/>
    <property type="match status" value="1"/>
</dbReference>